<gene>
    <name evidence="1" type="ORF">K505DRAFT_199486</name>
</gene>
<sequence>CLSYGMDFQNGQSYFQNSLSSESFTFVTQFLYCQNDIAYNILIDPNGDQTLCSNTNLQPDDTNQLSTCPIQKSQLFSGSWSIVIMSNNGDAGSVAYERDFELSVGPQSTVTYTPTVTI</sequence>
<feature type="non-terminal residue" evidence="1">
    <location>
        <position position="1"/>
    </location>
</feature>
<protein>
    <submittedName>
        <fullName evidence="1">Uncharacterized protein</fullName>
    </submittedName>
</protein>
<dbReference type="OrthoDB" id="3937708at2759"/>
<dbReference type="AlphaFoldDB" id="A0A6A6WSM8"/>
<reference evidence="1" key="1">
    <citation type="journal article" date="2020" name="Stud. Mycol.">
        <title>101 Dothideomycetes genomes: a test case for predicting lifestyles and emergence of pathogens.</title>
        <authorList>
            <person name="Haridas S."/>
            <person name="Albert R."/>
            <person name="Binder M."/>
            <person name="Bloem J."/>
            <person name="Labutti K."/>
            <person name="Salamov A."/>
            <person name="Andreopoulos B."/>
            <person name="Baker S."/>
            <person name="Barry K."/>
            <person name="Bills G."/>
            <person name="Bluhm B."/>
            <person name="Cannon C."/>
            <person name="Castanera R."/>
            <person name="Culley D."/>
            <person name="Daum C."/>
            <person name="Ezra D."/>
            <person name="Gonzalez J."/>
            <person name="Henrissat B."/>
            <person name="Kuo A."/>
            <person name="Liang C."/>
            <person name="Lipzen A."/>
            <person name="Lutzoni F."/>
            <person name="Magnuson J."/>
            <person name="Mondo S."/>
            <person name="Nolan M."/>
            <person name="Ohm R."/>
            <person name="Pangilinan J."/>
            <person name="Park H.-J."/>
            <person name="Ramirez L."/>
            <person name="Alfaro M."/>
            <person name="Sun H."/>
            <person name="Tritt A."/>
            <person name="Yoshinaga Y."/>
            <person name="Zwiers L.-H."/>
            <person name="Turgeon B."/>
            <person name="Goodwin S."/>
            <person name="Spatafora J."/>
            <person name="Crous P."/>
            <person name="Grigoriev I."/>
        </authorList>
    </citation>
    <scope>NUCLEOTIDE SEQUENCE</scope>
    <source>
        <strain evidence="1">CBS 109.77</strain>
    </source>
</reference>
<feature type="non-terminal residue" evidence="1">
    <location>
        <position position="118"/>
    </location>
</feature>
<dbReference type="Proteomes" id="UP000799757">
    <property type="component" value="Unassembled WGS sequence"/>
</dbReference>
<evidence type="ECO:0000313" key="2">
    <source>
        <dbReference type="Proteomes" id="UP000799757"/>
    </source>
</evidence>
<evidence type="ECO:0000313" key="1">
    <source>
        <dbReference type="EMBL" id="KAF2786928.1"/>
    </source>
</evidence>
<organism evidence="1 2">
    <name type="scientific">Melanomma pulvis-pyrius CBS 109.77</name>
    <dbReference type="NCBI Taxonomy" id="1314802"/>
    <lineage>
        <taxon>Eukaryota</taxon>
        <taxon>Fungi</taxon>
        <taxon>Dikarya</taxon>
        <taxon>Ascomycota</taxon>
        <taxon>Pezizomycotina</taxon>
        <taxon>Dothideomycetes</taxon>
        <taxon>Pleosporomycetidae</taxon>
        <taxon>Pleosporales</taxon>
        <taxon>Melanommataceae</taxon>
        <taxon>Melanomma</taxon>
    </lineage>
</organism>
<accession>A0A6A6WSM8</accession>
<keyword evidence="2" id="KW-1185">Reference proteome</keyword>
<name>A0A6A6WSM8_9PLEO</name>
<proteinExistence type="predicted"/>
<dbReference type="EMBL" id="MU002386">
    <property type="protein sequence ID" value="KAF2786928.1"/>
    <property type="molecule type" value="Genomic_DNA"/>
</dbReference>